<dbReference type="Proteomes" id="UP000006565">
    <property type="component" value="Chromosome"/>
</dbReference>
<protein>
    <submittedName>
        <fullName evidence="2">UspA domain protein</fullName>
    </submittedName>
</protein>
<dbReference type="SUPFAM" id="SSF52402">
    <property type="entry name" value="Adenine nucleotide alpha hydrolases-like"/>
    <property type="match status" value="1"/>
</dbReference>
<accession>E1REL0</accession>
<dbReference type="InterPro" id="IPR014729">
    <property type="entry name" value="Rossmann-like_a/b/a_fold"/>
</dbReference>
<dbReference type="HOGENOM" id="CLU_049301_16_0_2"/>
<dbReference type="CDD" id="cd23659">
    <property type="entry name" value="USP_At3g01520-like"/>
    <property type="match status" value="1"/>
</dbReference>
<dbReference type="KEGG" id="mpi:Mpet_0179"/>
<dbReference type="PANTHER" id="PTHR31964:SF113">
    <property type="entry name" value="USPA DOMAIN-CONTAINING PROTEIN"/>
    <property type="match status" value="1"/>
</dbReference>
<sequence length="148" mass="16154">MLRKILVACDGSLQSEKALIAAIEDCMAEDSELHIVHIMNIKKFSAIDSESSYDGVESPHDISRKFLEKNRDETVNMIDRVCRGRDMIYTLHVKGGDPRHEIIDLAAETSADLIVMGSTGKGLGSRILLGSVSAYVSVHSPVSALIVK</sequence>
<evidence type="ECO:0000259" key="1">
    <source>
        <dbReference type="Pfam" id="PF00582"/>
    </source>
</evidence>
<dbReference type="PRINTS" id="PR01438">
    <property type="entry name" value="UNVRSLSTRESS"/>
</dbReference>
<dbReference type="STRING" id="679926.Mpet_0179"/>
<dbReference type="PANTHER" id="PTHR31964">
    <property type="entry name" value="ADENINE NUCLEOTIDE ALPHA HYDROLASES-LIKE SUPERFAMILY PROTEIN"/>
    <property type="match status" value="1"/>
</dbReference>
<organism evidence="2 3">
    <name type="scientific">Methanolacinia petrolearia (strain DSM 11571 / OCM 486 / SEBR 4847)</name>
    <name type="common">Methanoplanus petrolearius</name>
    <dbReference type="NCBI Taxonomy" id="679926"/>
    <lineage>
        <taxon>Archaea</taxon>
        <taxon>Methanobacteriati</taxon>
        <taxon>Methanobacteriota</taxon>
        <taxon>Stenosarchaea group</taxon>
        <taxon>Methanomicrobia</taxon>
        <taxon>Methanomicrobiales</taxon>
        <taxon>Methanomicrobiaceae</taxon>
        <taxon>Methanolacinia</taxon>
    </lineage>
</organism>
<evidence type="ECO:0000313" key="3">
    <source>
        <dbReference type="Proteomes" id="UP000006565"/>
    </source>
</evidence>
<dbReference type="GeneID" id="9742621"/>
<reference evidence="2 3" key="1">
    <citation type="journal article" date="2010" name="Stand. Genomic Sci.">
        <title>Complete genome sequence of Methanoplanus petrolearius type strain (SEBR 4847).</title>
        <authorList>
            <person name="Brambilla E."/>
            <person name="Djao O.D."/>
            <person name="Daligault H."/>
            <person name="Lapidus A."/>
            <person name="Lucas S."/>
            <person name="Hammon N."/>
            <person name="Nolan M."/>
            <person name="Tice H."/>
            <person name="Cheng J.F."/>
            <person name="Han C."/>
            <person name="Tapia R."/>
            <person name="Goodwin L."/>
            <person name="Pitluck S."/>
            <person name="Liolios K."/>
            <person name="Ivanova N."/>
            <person name="Mavromatis K."/>
            <person name="Mikhailova N."/>
            <person name="Pati A."/>
            <person name="Chen A."/>
            <person name="Palaniappan K."/>
            <person name="Land M."/>
            <person name="Hauser L."/>
            <person name="Chang Y.J."/>
            <person name="Jeffries C.D."/>
            <person name="Rohde M."/>
            <person name="Spring S."/>
            <person name="Sikorski J."/>
            <person name="Goker M."/>
            <person name="Woyke T."/>
            <person name="Bristow J."/>
            <person name="Eisen J.A."/>
            <person name="Markowitz V."/>
            <person name="Hugenholtz P."/>
            <person name="Kyrpides N.C."/>
            <person name="Klenk H.P."/>
        </authorList>
    </citation>
    <scope>NUCLEOTIDE SEQUENCE [LARGE SCALE GENOMIC DNA]</scope>
    <source>
        <strain evidence="3">DSM 11571 / OCM 486 / SEBR 4847</strain>
    </source>
</reference>
<dbReference type="eggNOG" id="arCOG02053">
    <property type="taxonomic scope" value="Archaea"/>
</dbReference>
<evidence type="ECO:0000313" key="2">
    <source>
        <dbReference type="EMBL" id="ADN34957.1"/>
    </source>
</evidence>
<dbReference type="Pfam" id="PF00582">
    <property type="entry name" value="Usp"/>
    <property type="match status" value="1"/>
</dbReference>
<dbReference type="Gene3D" id="3.40.50.620">
    <property type="entry name" value="HUPs"/>
    <property type="match status" value="1"/>
</dbReference>
<gene>
    <name evidence="2" type="ordered locus">Mpet_0179</name>
</gene>
<dbReference type="InterPro" id="IPR006016">
    <property type="entry name" value="UspA"/>
</dbReference>
<name>E1REL0_METP4</name>
<keyword evidence="3" id="KW-1185">Reference proteome</keyword>
<dbReference type="OrthoDB" id="105697at2157"/>
<dbReference type="AlphaFoldDB" id="E1REL0"/>
<feature type="domain" description="UspA" evidence="1">
    <location>
        <begin position="1"/>
        <end position="148"/>
    </location>
</feature>
<dbReference type="RefSeq" id="WP_013328136.1">
    <property type="nucleotide sequence ID" value="NC_014507.1"/>
</dbReference>
<proteinExistence type="predicted"/>
<dbReference type="InterPro" id="IPR006015">
    <property type="entry name" value="Universal_stress_UspA"/>
</dbReference>
<dbReference type="EMBL" id="CP002117">
    <property type="protein sequence ID" value="ADN34957.1"/>
    <property type="molecule type" value="Genomic_DNA"/>
</dbReference>